<dbReference type="Gene3D" id="3.20.20.100">
    <property type="entry name" value="NADP-dependent oxidoreductase domain"/>
    <property type="match status" value="1"/>
</dbReference>
<keyword evidence="4" id="KW-0407">Ion channel</keyword>
<keyword evidence="4" id="KW-0406">Ion transport</keyword>
<dbReference type="PANTHER" id="PTHR43625">
    <property type="entry name" value="AFLATOXIN B1 ALDEHYDE REDUCTASE"/>
    <property type="match status" value="1"/>
</dbReference>
<comment type="caution">
    <text evidence="4">The sequence shown here is derived from an EMBL/GenBank/DDBJ whole genome shotgun (WGS) entry which is preliminary data.</text>
</comment>
<dbReference type="SUPFAM" id="SSF51430">
    <property type="entry name" value="NAD(P)-linked oxidoreductase"/>
    <property type="match status" value="1"/>
</dbReference>
<dbReference type="GO" id="GO:0016491">
    <property type="term" value="F:oxidoreductase activity"/>
    <property type="evidence" value="ECO:0007669"/>
    <property type="project" value="UniProtKB-KW"/>
</dbReference>
<organism evidence="4 5">
    <name type="scientific">Truncatella angustata</name>
    <dbReference type="NCBI Taxonomy" id="152316"/>
    <lineage>
        <taxon>Eukaryota</taxon>
        <taxon>Fungi</taxon>
        <taxon>Dikarya</taxon>
        <taxon>Ascomycota</taxon>
        <taxon>Pezizomycotina</taxon>
        <taxon>Sordariomycetes</taxon>
        <taxon>Xylariomycetidae</taxon>
        <taxon>Amphisphaeriales</taxon>
        <taxon>Sporocadaceae</taxon>
        <taxon>Truncatella</taxon>
    </lineage>
</organism>
<keyword evidence="1" id="KW-0560">Oxidoreductase</keyword>
<protein>
    <submittedName>
        <fullName evidence="4">Voltage-gated shaker-like K+ channel, subunit</fullName>
    </submittedName>
</protein>
<feature type="compositionally biased region" description="Basic and acidic residues" evidence="2">
    <location>
        <begin position="90"/>
        <end position="101"/>
    </location>
</feature>
<gene>
    <name evidence="4" type="ORF">BKA67DRAFT_553548</name>
</gene>
<keyword evidence="4" id="KW-0813">Transport</keyword>
<dbReference type="EMBL" id="JAGPXC010000002">
    <property type="protein sequence ID" value="KAH6656901.1"/>
    <property type="molecule type" value="Genomic_DNA"/>
</dbReference>
<dbReference type="GO" id="GO:0005737">
    <property type="term" value="C:cytoplasm"/>
    <property type="evidence" value="ECO:0007669"/>
    <property type="project" value="TreeGrafter"/>
</dbReference>
<dbReference type="GO" id="GO:0034220">
    <property type="term" value="P:monoatomic ion transmembrane transport"/>
    <property type="evidence" value="ECO:0007669"/>
    <property type="project" value="UniProtKB-KW"/>
</dbReference>
<evidence type="ECO:0000256" key="1">
    <source>
        <dbReference type="ARBA" id="ARBA00023002"/>
    </source>
</evidence>
<dbReference type="InterPro" id="IPR036812">
    <property type="entry name" value="NAD(P)_OxRdtase_dom_sf"/>
</dbReference>
<evidence type="ECO:0000313" key="5">
    <source>
        <dbReference type="Proteomes" id="UP000758603"/>
    </source>
</evidence>
<dbReference type="OrthoDB" id="37537at2759"/>
<dbReference type="InterPro" id="IPR023210">
    <property type="entry name" value="NADP_OxRdtase_dom"/>
</dbReference>
<sequence>MPQLAGKEVGSIGFGLMGLTWRPKPCPQEQAFETMRTALKNGNNFWNGGEFYGPPEYNSLVLLERYFEKYPGDADKVVLSIKGGMNPKTHKPDGSPENTRRTIDDCMAQLKGRKKIDLFEFARRDQNVPMEETFRIINDEYVKTGKIGGISLSEVRVETIHEAVKHTKVEAVEIELSLFSTEVLDNGVAAACAKYGIPMIAYSPIGRGMLTGQIKKPEDIPEDFMTRQFPRFKPGNFEINVQLVHQVEDMAKKKGCTPAQLAINWTRALSSRPGMPTIIPIPGATTAARVDENSKEIEITDEELAQIDATLAKFTTAGERYPPEIPINT</sequence>
<dbReference type="GeneID" id="70130808"/>
<dbReference type="RefSeq" id="XP_045961135.1">
    <property type="nucleotide sequence ID" value="XM_046101916.1"/>
</dbReference>
<dbReference type="PANTHER" id="PTHR43625:SF78">
    <property type="entry name" value="PYRIDOXAL REDUCTASE-RELATED"/>
    <property type="match status" value="1"/>
</dbReference>
<reference evidence="4" key="1">
    <citation type="journal article" date="2021" name="Nat. Commun.">
        <title>Genetic determinants of endophytism in the Arabidopsis root mycobiome.</title>
        <authorList>
            <person name="Mesny F."/>
            <person name="Miyauchi S."/>
            <person name="Thiergart T."/>
            <person name="Pickel B."/>
            <person name="Atanasova L."/>
            <person name="Karlsson M."/>
            <person name="Huettel B."/>
            <person name="Barry K.W."/>
            <person name="Haridas S."/>
            <person name="Chen C."/>
            <person name="Bauer D."/>
            <person name="Andreopoulos W."/>
            <person name="Pangilinan J."/>
            <person name="LaButti K."/>
            <person name="Riley R."/>
            <person name="Lipzen A."/>
            <person name="Clum A."/>
            <person name="Drula E."/>
            <person name="Henrissat B."/>
            <person name="Kohler A."/>
            <person name="Grigoriev I.V."/>
            <person name="Martin F.M."/>
            <person name="Hacquard S."/>
        </authorList>
    </citation>
    <scope>NUCLEOTIDE SEQUENCE</scope>
    <source>
        <strain evidence="4">MPI-SDFR-AT-0073</strain>
    </source>
</reference>
<dbReference type="CDD" id="cd19077">
    <property type="entry name" value="AKR_AKR8A1-2"/>
    <property type="match status" value="1"/>
</dbReference>
<dbReference type="InterPro" id="IPR050791">
    <property type="entry name" value="Aldo-Keto_reductase"/>
</dbReference>
<keyword evidence="5" id="KW-1185">Reference proteome</keyword>
<dbReference type="AlphaFoldDB" id="A0A9P9A183"/>
<feature type="region of interest" description="Disordered" evidence="2">
    <location>
        <begin position="82"/>
        <end position="101"/>
    </location>
</feature>
<dbReference type="Pfam" id="PF00248">
    <property type="entry name" value="Aldo_ket_red"/>
    <property type="match status" value="1"/>
</dbReference>
<evidence type="ECO:0000313" key="4">
    <source>
        <dbReference type="EMBL" id="KAH6656901.1"/>
    </source>
</evidence>
<name>A0A9P9A183_9PEZI</name>
<accession>A0A9P9A183</accession>
<evidence type="ECO:0000256" key="2">
    <source>
        <dbReference type="SAM" id="MobiDB-lite"/>
    </source>
</evidence>
<dbReference type="Proteomes" id="UP000758603">
    <property type="component" value="Unassembled WGS sequence"/>
</dbReference>
<feature type="domain" description="NADP-dependent oxidoreductase" evidence="3">
    <location>
        <begin position="12"/>
        <end position="310"/>
    </location>
</feature>
<proteinExistence type="predicted"/>
<evidence type="ECO:0000259" key="3">
    <source>
        <dbReference type="Pfam" id="PF00248"/>
    </source>
</evidence>